<dbReference type="Gene3D" id="3.40.50.300">
    <property type="entry name" value="P-loop containing nucleotide triphosphate hydrolases"/>
    <property type="match status" value="1"/>
</dbReference>
<reference evidence="10 11" key="1">
    <citation type="submission" date="2019-09" db="EMBL/GenBank/DDBJ databases">
        <title>Phylogeny of genus Pseudoclavibacter and closely related genus.</title>
        <authorList>
            <person name="Li Y."/>
        </authorList>
    </citation>
    <scope>NUCLEOTIDE SEQUENCE [LARGE SCALE GENOMIC DNA]</scope>
    <source>
        <strain evidence="10 11">DSM 23821</strain>
    </source>
</reference>
<proteinExistence type="inferred from homology"/>
<dbReference type="Proteomes" id="UP000467240">
    <property type="component" value="Unassembled WGS sequence"/>
</dbReference>
<comment type="similarity">
    <text evidence="1 8">Belongs to the cytidylate kinase family. Type 1 subfamily.</text>
</comment>
<dbReference type="AlphaFoldDB" id="A0A7J5BN24"/>
<dbReference type="InterPro" id="IPR011994">
    <property type="entry name" value="Cytidylate_kinase_dom"/>
</dbReference>
<gene>
    <name evidence="8 10" type="primary">cmk</name>
    <name evidence="10" type="ORF">F8O01_15525</name>
</gene>
<protein>
    <recommendedName>
        <fullName evidence="8">Cytidylate kinase</fullName>
        <shortName evidence="8">CK</shortName>
        <ecNumber evidence="8">2.7.4.25</ecNumber>
    </recommendedName>
    <alternativeName>
        <fullName evidence="8">Cytidine monophosphate kinase</fullName>
        <shortName evidence="8">CMP kinase</shortName>
    </alternativeName>
</protein>
<keyword evidence="5 8" id="KW-0067">ATP-binding</keyword>
<dbReference type="GO" id="GO:0005524">
    <property type="term" value="F:ATP binding"/>
    <property type="evidence" value="ECO:0007669"/>
    <property type="project" value="UniProtKB-UniRule"/>
</dbReference>
<accession>A0A7J5BN24</accession>
<evidence type="ECO:0000313" key="11">
    <source>
        <dbReference type="Proteomes" id="UP000467240"/>
    </source>
</evidence>
<evidence type="ECO:0000256" key="1">
    <source>
        <dbReference type="ARBA" id="ARBA00009427"/>
    </source>
</evidence>
<evidence type="ECO:0000313" key="10">
    <source>
        <dbReference type="EMBL" id="KAB1653273.1"/>
    </source>
</evidence>
<dbReference type="EC" id="2.7.4.25" evidence="8"/>
<evidence type="ECO:0000256" key="2">
    <source>
        <dbReference type="ARBA" id="ARBA00022679"/>
    </source>
</evidence>
<evidence type="ECO:0000256" key="5">
    <source>
        <dbReference type="ARBA" id="ARBA00022840"/>
    </source>
</evidence>
<dbReference type="NCBIfam" id="TIGR00017">
    <property type="entry name" value="cmk"/>
    <property type="match status" value="1"/>
</dbReference>
<organism evidence="10 11">
    <name type="scientific">Pseudoclavibacter chungangensis</name>
    <dbReference type="NCBI Taxonomy" id="587635"/>
    <lineage>
        <taxon>Bacteria</taxon>
        <taxon>Bacillati</taxon>
        <taxon>Actinomycetota</taxon>
        <taxon>Actinomycetes</taxon>
        <taxon>Micrococcales</taxon>
        <taxon>Microbacteriaceae</taxon>
        <taxon>Pseudoclavibacter</taxon>
    </lineage>
</organism>
<feature type="domain" description="Cytidylate kinase" evidence="9">
    <location>
        <begin position="15"/>
        <end position="227"/>
    </location>
</feature>
<dbReference type="GO" id="GO:0006220">
    <property type="term" value="P:pyrimidine nucleotide metabolic process"/>
    <property type="evidence" value="ECO:0007669"/>
    <property type="project" value="UniProtKB-UniRule"/>
</dbReference>
<dbReference type="RefSeq" id="WP_158041822.1">
    <property type="nucleotide sequence ID" value="NZ_JACCFV010000001.1"/>
</dbReference>
<dbReference type="InterPro" id="IPR027417">
    <property type="entry name" value="P-loop_NTPase"/>
</dbReference>
<keyword evidence="8" id="KW-0963">Cytoplasm</keyword>
<evidence type="ECO:0000259" key="9">
    <source>
        <dbReference type="Pfam" id="PF02224"/>
    </source>
</evidence>
<comment type="catalytic activity">
    <reaction evidence="6 8">
        <text>dCMP + ATP = dCDP + ADP</text>
        <dbReference type="Rhea" id="RHEA:25094"/>
        <dbReference type="ChEBI" id="CHEBI:30616"/>
        <dbReference type="ChEBI" id="CHEBI:57566"/>
        <dbReference type="ChEBI" id="CHEBI:58593"/>
        <dbReference type="ChEBI" id="CHEBI:456216"/>
        <dbReference type="EC" id="2.7.4.25"/>
    </reaction>
</comment>
<feature type="binding site" evidence="8">
    <location>
        <begin position="18"/>
        <end position="26"/>
    </location>
    <ligand>
        <name>ATP</name>
        <dbReference type="ChEBI" id="CHEBI:30616"/>
    </ligand>
</feature>
<dbReference type="GO" id="GO:0036431">
    <property type="term" value="F:dCMP kinase activity"/>
    <property type="evidence" value="ECO:0007669"/>
    <property type="project" value="InterPro"/>
</dbReference>
<comment type="subcellular location">
    <subcellularLocation>
        <location evidence="8">Cytoplasm</location>
    </subcellularLocation>
</comment>
<comment type="catalytic activity">
    <reaction evidence="7 8">
        <text>CMP + ATP = CDP + ADP</text>
        <dbReference type="Rhea" id="RHEA:11600"/>
        <dbReference type="ChEBI" id="CHEBI:30616"/>
        <dbReference type="ChEBI" id="CHEBI:58069"/>
        <dbReference type="ChEBI" id="CHEBI:60377"/>
        <dbReference type="ChEBI" id="CHEBI:456216"/>
        <dbReference type="EC" id="2.7.4.25"/>
    </reaction>
</comment>
<keyword evidence="2 8" id="KW-0808">Transferase</keyword>
<evidence type="ECO:0000256" key="6">
    <source>
        <dbReference type="ARBA" id="ARBA00047615"/>
    </source>
</evidence>
<comment type="caution">
    <text evidence="10">The sequence shown here is derived from an EMBL/GenBank/DDBJ whole genome shotgun (WGS) entry which is preliminary data.</text>
</comment>
<dbReference type="GO" id="GO:0005737">
    <property type="term" value="C:cytoplasm"/>
    <property type="evidence" value="ECO:0007669"/>
    <property type="project" value="UniProtKB-SubCell"/>
</dbReference>
<keyword evidence="4 8" id="KW-0418">Kinase</keyword>
<dbReference type="SUPFAM" id="SSF52540">
    <property type="entry name" value="P-loop containing nucleoside triphosphate hydrolases"/>
    <property type="match status" value="1"/>
</dbReference>
<evidence type="ECO:0000256" key="3">
    <source>
        <dbReference type="ARBA" id="ARBA00022741"/>
    </source>
</evidence>
<dbReference type="OrthoDB" id="9807434at2"/>
<dbReference type="EMBL" id="WBJZ01000024">
    <property type="protein sequence ID" value="KAB1653273.1"/>
    <property type="molecule type" value="Genomic_DNA"/>
</dbReference>
<dbReference type="Pfam" id="PF02224">
    <property type="entry name" value="Cytidylate_kin"/>
    <property type="match status" value="1"/>
</dbReference>
<name>A0A7J5BN24_9MICO</name>
<evidence type="ECO:0000256" key="8">
    <source>
        <dbReference type="HAMAP-Rule" id="MF_00238"/>
    </source>
</evidence>
<keyword evidence="11" id="KW-1185">Reference proteome</keyword>
<evidence type="ECO:0000256" key="4">
    <source>
        <dbReference type="ARBA" id="ARBA00022777"/>
    </source>
</evidence>
<sequence length="235" mass="24731">MTTQEPTAFRRTVVVVDGPSGSGKSTVSRSVAERLGFEFLDTGAAYRSLAWLGTVRGTDLDDADAVTALLPEFVAGYAIALRPGERWVRVGDHDVTTAIRATAISAAVSKVARVQAVRDAVNALFRRLLADGAAPGVVAEGRDLTTVVAPDATVRILMTADESVRIARRSAEKAGEDAARVAATVTERDAADSKVVDFLHAADGVHVLDSTHLDLPQTVQAMMDLITAAVPEEAP</sequence>
<keyword evidence="3 8" id="KW-0547">Nucleotide-binding</keyword>
<dbReference type="InterPro" id="IPR003136">
    <property type="entry name" value="Cytidylate_kin"/>
</dbReference>
<dbReference type="HAMAP" id="MF_00238">
    <property type="entry name" value="Cytidyl_kinase_type1"/>
    <property type="match status" value="1"/>
</dbReference>
<dbReference type="CDD" id="cd02020">
    <property type="entry name" value="CMPK"/>
    <property type="match status" value="1"/>
</dbReference>
<evidence type="ECO:0000256" key="7">
    <source>
        <dbReference type="ARBA" id="ARBA00048478"/>
    </source>
</evidence>